<evidence type="ECO:0000256" key="3">
    <source>
        <dbReference type="ARBA" id="ARBA00022884"/>
    </source>
</evidence>
<evidence type="ECO:0000313" key="11">
    <source>
        <dbReference type="Proteomes" id="UP000035648"/>
    </source>
</evidence>
<dbReference type="Gene3D" id="3.30.1140.32">
    <property type="entry name" value="Ribosomal protein S3, C-terminal domain"/>
    <property type="match status" value="1"/>
</dbReference>
<dbReference type="STRING" id="1618337.UT28_C0001G0914"/>
<dbReference type="SUPFAM" id="SSF54821">
    <property type="entry name" value="Ribosomal protein S3 C-terminal domain"/>
    <property type="match status" value="1"/>
</dbReference>
<proteinExistence type="inferred from homology"/>
<dbReference type="SMART" id="SM00322">
    <property type="entry name" value="KH"/>
    <property type="match status" value="1"/>
</dbReference>
<dbReference type="GO" id="GO:0006412">
    <property type="term" value="P:translation"/>
    <property type="evidence" value="ECO:0007669"/>
    <property type="project" value="UniProtKB-UniRule"/>
</dbReference>
<dbReference type="Pfam" id="PF07650">
    <property type="entry name" value="KH_2"/>
    <property type="match status" value="1"/>
</dbReference>
<evidence type="ECO:0000259" key="9">
    <source>
        <dbReference type="PROSITE" id="PS50823"/>
    </source>
</evidence>
<dbReference type="GO" id="GO:0022627">
    <property type="term" value="C:cytosolic small ribosomal subunit"/>
    <property type="evidence" value="ECO:0007669"/>
    <property type="project" value="TreeGrafter"/>
</dbReference>
<accession>A0A0G4B3Z7</accession>
<dbReference type="Proteomes" id="UP000035648">
    <property type="component" value="Chromosome"/>
</dbReference>
<dbReference type="InterPro" id="IPR001351">
    <property type="entry name" value="Ribosomal_uS3_C"/>
</dbReference>
<evidence type="ECO:0000256" key="6">
    <source>
        <dbReference type="ARBA" id="ARBA00024998"/>
    </source>
</evidence>
<dbReference type="CDD" id="cd02412">
    <property type="entry name" value="KH-II_30S_S3"/>
    <property type="match status" value="1"/>
</dbReference>
<comment type="subunit">
    <text evidence="8">Part of the 30S ribosomal subunit. Forms a tight complex with proteins S10 and S14.</text>
</comment>
<dbReference type="InterPro" id="IPR036419">
    <property type="entry name" value="Ribosomal_S3_C_sf"/>
</dbReference>
<comment type="function">
    <text evidence="6 8">Binds the lower part of the 30S subunit head. Binds mRNA in the 70S ribosome, positioning it for translation.</text>
</comment>
<gene>
    <name evidence="8" type="primary">rpsC</name>
    <name evidence="10" type="ORF">UT28_C0001G0914</name>
</gene>
<dbReference type="InterPro" id="IPR009019">
    <property type="entry name" value="KH_sf_prok-type"/>
</dbReference>
<dbReference type="GO" id="GO:0003735">
    <property type="term" value="F:structural constituent of ribosome"/>
    <property type="evidence" value="ECO:0007669"/>
    <property type="project" value="InterPro"/>
</dbReference>
<dbReference type="PROSITE" id="PS50823">
    <property type="entry name" value="KH_TYPE_2"/>
    <property type="match status" value="1"/>
</dbReference>
<name>A0A0G4B3Z7_9BACT</name>
<keyword evidence="3 8" id="KW-0694">RNA-binding</keyword>
<dbReference type="PANTHER" id="PTHR11760">
    <property type="entry name" value="30S/40S RIBOSOMAL PROTEIN S3"/>
    <property type="match status" value="1"/>
</dbReference>
<keyword evidence="4 8" id="KW-0689">Ribosomal protein</keyword>
<sequence>MGQKVNPISFRLPLNKDWQSKWFSKGNFAKNLAEDLAIRQAIEKKYGKTAGIGRVEVLRDNDSITVNLHSSKPGILIGRSGQGVIELKAYLLKNVAIYKTMDSNKQPKIKVDVIEIKAPELNAQLVAENIAIQIEKRIPFKRATKQAIQKTMEMRAKGIKIQVSGRLGGAEIARSEKYGEGSVPLGRLKANVDYGYAIAMTTYGTIGVKTWIYKGDILKEEKEKN</sequence>
<dbReference type="HAMAP" id="MF_01309_B">
    <property type="entry name" value="Ribosomal_uS3_B"/>
    <property type="match status" value="1"/>
</dbReference>
<dbReference type="FunFam" id="3.30.300.20:FF:000001">
    <property type="entry name" value="30S ribosomal protein S3"/>
    <property type="match status" value="1"/>
</dbReference>
<dbReference type="PANTHER" id="PTHR11760:SF19">
    <property type="entry name" value="SMALL RIBOSOMAL SUBUNIT PROTEIN US3C"/>
    <property type="match status" value="1"/>
</dbReference>
<organism evidence="10 11">
    <name type="scientific">Berkelbacteria bacterium GW2011_GWE1_39_12</name>
    <dbReference type="NCBI Taxonomy" id="1618337"/>
    <lineage>
        <taxon>Bacteria</taxon>
        <taxon>Candidatus Berkelbacteria</taxon>
    </lineage>
</organism>
<dbReference type="InterPro" id="IPR005704">
    <property type="entry name" value="Ribosomal_uS3_bac-typ"/>
</dbReference>
<dbReference type="GO" id="GO:0003729">
    <property type="term" value="F:mRNA binding"/>
    <property type="evidence" value="ECO:0007669"/>
    <property type="project" value="UniProtKB-UniRule"/>
</dbReference>
<dbReference type="KEGG" id="bbgw:UT28_C0001G0914"/>
<dbReference type="InterPro" id="IPR057258">
    <property type="entry name" value="Ribosomal_uS3"/>
</dbReference>
<dbReference type="Gene3D" id="3.30.300.20">
    <property type="match status" value="1"/>
</dbReference>
<reference evidence="10 11" key="1">
    <citation type="journal article" date="2015" name="Nature">
        <title>rRNA introns, odd ribosomes, and small enigmatic genomes across a large radiation of phyla.</title>
        <authorList>
            <person name="Brown C.T."/>
            <person name="Hug L.A."/>
            <person name="Thomas B.C."/>
            <person name="Sharon I."/>
            <person name="Castelle C.J."/>
            <person name="Singh A."/>
            <person name="Wilkins M.J."/>
            <person name="Williams K.H."/>
            <person name="Banfield J.F."/>
        </authorList>
    </citation>
    <scope>NUCLEOTIDE SEQUENCE [LARGE SCALE GENOMIC DNA]</scope>
</reference>
<dbReference type="EMBL" id="CP011213">
    <property type="protein sequence ID" value="AKM82691.1"/>
    <property type="molecule type" value="Genomic_DNA"/>
</dbReference>
<dbReference type="AlphaFoldDB" id="A0A0G4B3Z7"/>
<evidence type="ECO:0000256" key="2">
    <source>
        <dbReference type="ARBA" id="ARBA00022730"/>
    </source>
</evidence>
<keyword evidence="2 8" id="KW-0699">rRNA-binding</keyword>
<dbReference type="SUPFAM" id="SSF54814">
    <property type="entry name" value="Prokaryotic type KH domain (KH-domain type II)"/>
    <property type="match status" value="1"/>
</dbReference>
<evidence type="ECO:0000256" key="8">
    <source>
        <dbReference type="HAMAP-Rule" id="MF_01309"/>
    </source>
</evidence>
<keyword evidence="5 8" id="KW-0687">Ribonucleoprotein</keyword>
<dbReference type="NCBIfam" id="TIGR01009">
    <property type="entry name" value="rpsC_bact"/>
    <property type="match status" value="1"/>
</dbReference>
<evidence type="ECO:0000256" key="1">
    <source>
        <dbReference type="ARBA" id="ARBA00010761"/>
    </source>
</evidence>
<dbReference type="InterPro" id="IPR015946">
    <property type="entry name" value="KH_dom-like_a/b"/>
</dbReference>
<evidence type="ECO:0000256" key="5">
    <source>
        <dbReference type="ARBA" id="ARBA00023274"/>
    </source>
</evidence>
<dbReference type="InterPro" id="IPR004044">
    <property type="entry name" value="KH_dom_type_2"/>
</dbReference>
<evidence type="ECO:0000256" key="4">
    <source>
        <dbReference type="ARBA" id="ARBA00022980"/>
    </source>
</evidence>
<dbReference type="GO" id="GO:0019843">
    <property type="term" value="F:rRNA binding"/>
    <property type="evidence" value="ECO:0007669"/>
    <property type="project" value="UniProtKB-UniRule"/>
</dbReference>
<comment type="similarity">
    <text evidence="1 8">Belongs to the universal ribosomal protein uS3 family.</text>
</comment>
<dbReference type="PATRIC" id="fig|1618337.4.peg.902"/>
<evidence type="ECO:0000313" key="10">
    <source>
        <dbReference type="EMBL" id="AKM82691.1"/>
    </source>
</evidence>
<evidence type="ECO:0000256" key="7">
    <source>
        <dbReference type="ARBA" id="ARBA00035257"/>
    </source>
</evidence>
<dbReference type="Pfam" id="PF00189">
    <property type="entry name" value="Ribosomal_S3_C"/>
    <property type="match status" value="1"/>
</dbReference>
<dbReference type="InterPro" id="IPR004087">
    <property type="entry name" value="KH_dom"/>
</dbReference>
<protein>
    <recommendedName>
        <fullName evidence="7 8">Small ribosomal subunit protein uS3</fullName>
    </recommendedName>
</protein>
<feature type="domain" description="KH type-2" evidence="9">
    <location>
        <begin position="38"/>
        <end position="117"/>
    </location>
</feature>